<keyword evidence="1 3" id="KW-0808">Transferase</keyword>
<evidence type="ECO:0000259" key="2">
    <source>
        <dbReference type="Pfam" id="PF13581"/>
    </source>
</evidence>
<evidence type="ECO:0000313" key="3">
    <source>
        <dbReference type="EMBL" id="EFI33292.1"/>
    </source>
</evidence>
<dbReference type="PANTHER" id="PTHR35526">
    <property type="entry name" value="ANTI-SIGMA-F FACTOR RSBW-RELATED"/>
    <property type="match status" value="1"/>
</dbReference>
<accession>D6SRH6</accession>
<dbReference type="eggNOG" id="COG2172">
    <property type="taxonomic scope" value="Bacteria"/>
</dbReference>
<dbReference type="RefSeq" id="WP_008870650.1">
    <property type="nucleotide sequence ID" value="NZ_ACJN02000003.1"/>
</dbReference>
<dbReference type="PANTHER" id="PTHR35526:SF3">
    <property type="entry name" value="ANTI-SIGMA-F FACTOR RSBW"/>
    <property type="match status" value="1"/>
</dbReference>
<dbReference type="InterPro" id="IPR003594">
    <property type="entry name" value="HATPase_dom"/>
</dbReference>
<dbReference type="Proteomes" id="UP000005496">
    <property type="component" value="Unassembled WGS sequence"/>
</dbReference>
<sequence length="137" mass="15830">MLQLILKDTVTPCRARMIARGVKAFLDTFVTSDVLFDIELVLTESCNNAALHAYQGLPGELEIKLDIVENEQVGLQVRDWGREFQCPWTLPDNNQESGRGIYIMRQVMHTFDYSRVEDSNVFSFTKKVEPEQWKECI</sequence>
<proteinExistence type="predicted"/>
<keyword evidence="4" id="KW-1185">Reference proteome</keyword>
<dbReference type="Gene3D" id="3.30.565.10">
    <property type="entry name" value="Histidine kinase-like ATPase, C-terminal domain"/>
    <property type="match status" value="1"/>
</dbReference>
<dbReference type="GO" id="GO:0004674">
    <property type="term" value="F:protein serine/threonine kinase activity"/>
    <property type="evidence" value="ECO:0007669"/>
    <property type="project" value="UniProtKB-KW"/>
</dbReference>
<dbReference type="InterPro" id="IPR050267">
    <property type="entry name" value="Anti-sigma-factor_SerPK"/>
</dbReference>
<feature type="domain" description="Histidine kinase/HSP90-like ATPase" evidence="2">
    <location>
        <begin position="14"/>
        <end position="125"/>
    </location>
</feature>
<dbReference type="InterPro" id="IPR036890">
    <property type="entry name" value="HATPase_C_sf"/>
</dbReference>
<dbReference type="EMBL" id="ACJN02000003">
    <property type="protein sequence ID" value="EFI33292.1"/>
    <property type="molecule type" value="Genomic_DNA"/>
</dbReference>
<comment type="caution">
    <text evidence="3">The sequence shown here is derived from an EMBL/GenBank/DDBJ whole genome shotgun (WGS) entry which is preliminary data.</text>
</comment>
<protein>
    <submittedName>
        <fullName evidence="3">Anti-sigma regulatory factor, serine/threonine protein kinase</fullName>
    </submittedName>
</protein>
<organism evidence="3 4">
    <name type="scientific">Desulfonatronospira thiodismutans ASO3-1</name>
    <dbReference type="NCBI Taxonomy" id="555779"/>
    <lineage>
        <taxon>Bacteria</taxon>
        <taxon>Pseudomonadati</taxon>
        <taxon>Thermodesulfobacteriota</taxon>
        <taxon>Desulfovibrionia</taxon>
        <taxon>Desulfovibrionales</taxon>
        <taxon>Desulfonatronovibrionaceae</taxon>
        <taxon>Desulfonatronospira</taxon>
    </lineage>
</organism>
<gene>
    <name evidence="3" type="ORF">Dthio_PD0618</name>
</gene>
<dbReference type="CDD" id="cd16936">
    <property type="entry name" value="HATPase_RsbW-like"/>
    <property type="match status" value="1"/>
</dbReference>
<keyword evidence="1 3" id="KW-0723">Serine/threonine-protein kinase</keyword>
<evidence type="ECO:0000256" key="1">
    <source>
        <dbReference type="ARBA" id="ARBA00022527"/>
    </source>
</evidence>
<reference evidence="3" key="1">
    <citation type="submission" date="2010-05" db="EMBL/GenBank/DDBJ databases">
        <title>The draft genome of Desulfonatronospira thiodismutans ASO3-1.</title>
        <authorList>
            <consortium name="US DOE Joint Genome Institute (JGI-PGF)"/>
            <person name="Lucas S."/>
            <person name="Copeland A."/>
            <person name="Lapidus A."/>
            <person name="Cheng J.-F."/>
            <person name="Bruce D."/>
            <person name="Goodwin L."/>
            <person name="Pitluck S."/>
            <person name="Chertkov O."/>
            <person name="Brettin T."/>
            <person name="Detter J.C."/>
            <person name="Han C."/>
            <person name="Land M.L."/>
            <person name="Hauser L."/>
            <person name="Kyrpides N."/>
            <person name="Mikhailova N."/>
            <person name="Muyzer G."/>
            <person name="Woyke T."/>
        </authorList>
    </citation>
    <scope>NUCLEOTIDE SEQUENCE [LARGE SCALE GENOMIC DNA]</scope>
    <source>
        <strain evidence="3">ASO3-1</strain>
    </source>
</reference>
<dbReference type="AlphaFoldDB" id="D6SRH6"/>
<dbReference type="SUPFAM" id="SSF55874">
    <property type="entry name" value="ATPase domain of HSP90 chaperone/DNA topoisomerase II/histidine kinase"/>
    <property type="match status" value="1"/>
</dbReference>
<dbReference type="Pfam" id="PF13581">
    <property type="entry name" value="HATPase_c_2"/>
    <property type="match status" value="1"/>
</dbReference>
<name>D6SRH6_9BACT</name>
<evidence type="ECO:0000313" key="4">
    <source>
        <dbReference type="Proteomes" id="UP000005496"/>
    </source>
</evidence>
<keyword evidence="1 3" id="KW-0418">Kinase</keyword>